<keyword evidence="2" id="KW-1185">Reference proteome</keyword>
<dbReference type="Proteomes" id="UP000003980">
    <property type="component" value="Unassembled WGS sequence"/>
</dbReference>
<reference evidence="1 2" key="1">
    <citation type="submission" date="2012-01" db="EMBL/GenBank/DDBJ databases">
        <title>Improved High-Quality Draft sequence of Metallosphaera yellowstonensis MK1.</title>
        <authorList>
            <consortium name="US DOE Joint Genome Institute"/>
            <person name="Lucas S."/>
            <person name="Han J."/>
            <person name="Cheng J.-F."/>
            <person name="Goodwin L."/>
            <person name="Pitluck S."/>
            <person name="Peters L."/>
            <person name="Teshima H."/>
            <person name="Detter J.C."/>
            <person name="Han C."/>
            <person name="Tapia R."/>
            <person name="Land M."/>
            <person name="Hauser L."/>
            <person name="Kyrpides N."/>
            <person name="Kozubal M."/>
            <person name="Macur R.E."/>
            <person name="Jay Z."/>
            <person name="Inskeep W."/>
            <person name="Woyke T."/>
        </authorList>
    </citation>
    <scope>NUCLEOTIDE SEQUENCE [LARGE SCALE GENOMIC DNA]</scope>
    <source>
        <strain evidence="1 2">MK1</strain>
    </source>
</reference>
<proteinExistence type="predicted"/>
<accession>H2C0S1</accession>
<protein>
    <submittedName>
        <fullName evidence="1">Uncharacterized protein</fullName>
    </submittedName>
</protein>
<dbReference type="EMBL" id="JH597758">
    <property type="protein sequence ID" value="EHP71184.1"/>
    <property type="molecule type" value="Genomic_DNA"/>
</dbReference>
<dbReference type="STRING" id="671065.MetMK1DRAFT_00001420"/>
<gene>
    <name evidence="1" type="ORF">MetMK1DRAFT_00001420</name>
</gene>
<organism evidence="1 2">
    <name type="scientific">Metallosphaera yellowstonensis MK1</name>
    <dbReference type="NCBI Taxonomy" id="671065"/>
    <lineage>
        <taxon>Archaea</taxon>
        <taxon>Thermoproteota</taxon>
        <taxon>Thermoprotei</taxon>
        <taxon>Sulfolobales</taxon>
        <taxon>Sulfolobaceae</taxon>
        <taxon>Metallosphaera</taxon>
    </lineage>
</organism>
<sequence>MKLKIIVIFDDGSKMEATPKKVEVVRSNGKNLAHFKHVENNPLMIFHIYVPTQEEPTTVPLPLEKEIIKRLSDVNKYKNSADELILQAKTKMSLPSVKCHYCGSVATNEYEGKKVCSNCASMLSKYGENSREFMGYLRTKLMNQWRLI</sequence>
<evidence type="ECO:0000313" key="2">
    <source>
        <dbReference type="Proteomes" id="UP000003980"/>
    </source>
</evidence>
<dbReference type="AlphaFoldDB" id="H2C0S1"/>
<evidence type="ECO:0000313" key="1">
    <source>
        <dbReference type="EMBL" id="EHP71184.1"/>
    </source>
</evidence>
<dbReference type="HOGENOM" id="CLU_1754786_0_0_2"/>
<name>H2C0S1_9CREN</name>